<organism evidence="1 2">
    <name type="scientific">Perca flavescens</name>
    <name type="common">American yellow perch</name>
    <name type="synonym">Morone flavescens</name>
    <dbReference type="NCBI Taxonomy" id="8167"/>
    <lineage>
        <taxon>Eukaryota</taxon>
        <taxon>Metazoa</taxon>
        <taxon>Chordata</taxon>
        <taxon>Craniata</taxon>
        <taxon>Vertebrata</taxon>
        <taxon>Euteleostomi</taxon>
        <taxon>Actinopterygii</taxon>
        <taxon>Neopterygii</taxon>
        <taxon>Teleostei</taxon>
        <taxon>Neoteleostei</taxon>
        <taxon>Acanthomorphata</taxon>
        <taxon>Eupercaria</taxon>
        <taxon>Perciformes</taxon>
        <taxon>Percoidei</taxon>
        <taxon>Percidae</taxon>
        <taxon>Percinae</taxon>
        <taxon>Perca</taxon>
    </lineage>
</organism>
<dbReference type="Proteomes" id="UP000295070">
    <property type="component" value="Chromosome 19"/>
</dbReference>
<dbReference type="EMBL" id="SCKG01000019">
    <property type="protein sequence ID" value="TDG99485.1"/>
    <property type="molecule type" value="Genomic_DNA"/>
</dbReference>
<comment type="caution">
    <text evidence="1">The sequence shown here is derived from an EMBL/GenBank/DDBJ whole genome shotgun (WGS) entry which is preliminary data.</text>
</comment>
<protein>
    <submittedName>
        <fullName evidence="1">Uncharacterized protein</fullName>
    </submittedName>
</protein>
<sequence length="73" mass="7978">MRMKRSRFGSAAEALLFELSSSLRTNTTNLDYLQQLNALQAFLVPKLSDRIKRVGIVKHADQSAAAAKLVCGG</sequence>
<gene>
    <name evidence="1" type="ORF">EPR50_G00195190</name>
</gene>
<proteinExistence type="predicted"/>
<reference evidence="1 2" key="1">
    <citation type="submission" date="2019-01" db="EMBL/GenBank/DDBJ databases">
        <title>A chromosome-scale genome assembly of the yellow perch, Perca flavescens.</title>
        <authorList>
            <person name="Feron R."/>
            <person name="Morvezen R."/>
            <person name="Bestin A."/>
            <person name="Haffray P."/>
            <person name="Klopp C."/>
            <person name="Zahm M."/>
            <person name="Cabau C."/>
            <person name="Roques C."/>
            <person name="Donnadieu C."/>
            <person name="Bouchez O."/>
            <person name="Christie M."/>
            <person name="Larson W."/>
            <person name="Guiguen Y."/>
        </authorList>
    </citation>
    <scope>NUCLEOTIDE SEQUENCE [LARGE SCALE GENOMIC DNA]</scope>
    <source>
        <strain evidence="1">YP-PL-M2</strain>
        <tissue evidence="1">Blood</tissue>
    </source>
</reference>
<accession>A0A484C7G2</accession>
<evidence type="ECO:0000313" key="2">
    <source>
        <dbReference type="Proteomes" id="UP000295070"/>
    </source>
</evidence>
<name>A0A484C7G2_PERFV</name>
<dbReference type="AlphaFoldDB" id="A0A484C7G2"/>
<evidence type="ECO:0000313" key="1">
    <source>
        <dbReference type="EMBL" id="TDG99485.1"/>
    </source>
</evidence>
<keyword evidence="2" id="KW-1185">Reference proteome</keyword>